<dbReference type="Proteomes" id="UP000245959">
    <property type="component" value="Unassembled WGS sequence"/>
</dbReference>
<sequence>MWKKFTLIELLVVIAIIAILASMLLPALNKARERARAISCTSNLKQCGLALQLYAGDYDGYNLKVRKVTASGTQAAWNNALLGWKHYASGSGQKINLQQYGCLPYLSGPESVTRCPASLPETPARSNFSYGMMEVTYCGNWPNIKDSVGNIDRRLTPTDKYIISRNFKTPATTVFLADTGFTGLSGKAAYSPKSFKHTEPETQEGVAGGVMARHSRKANCLLADGHVSALSKGELATTANRFTYVLDNQGFPQ</sequence>
<dbReference type="EMBL" id="QEKH01000019">
    <property type="protein sequence ID" value="PVY39798.1"/>
    <property type="molecule type" value="Genomic_DNA"/>
</dbReference>
<dbReference type="SUPFAM" id="SSF54523">
    <property type="entry name" value="Pili subunits"/>
    <property type="match status" value="1"/>
</dbReference>
<dbReference type="InterPro" id="IPR011453">
    <property type="entry name" value="DUF1559"/>
</dbReference>
<keyword evidence="1" id="KW-0472">Membrane</keyword>
<dbReference type="InterPro" id="IPR012902">
    <property type="entry name" value="N_methyl_site"/>
</dbReference>
<dbReference type="NCBIfam" id="TIGR02532">
    <property type="entry name" value="IV_pilin_GFxxxE"/>
    <property type="match status" value="1"/>
</dbReference>
<dbReference type="AlphaFoldDB" id="A0A2U1ATQ8"/>
<gene>
    <name evidence="3" type="ORF">C8D82_11939</name>
</gene>
<evidence type="ECO:0000313" key="3">
    <source>
        <dbReference type="EMBL" id="PVY39798.1"/>
    </source>
</evidence>
<name>A0A2U1ATQ8_9BACT</name>
<keyword evidence="1" id="KW-0812">Transmembrane</keyword>
<dbReference type="OrthoDB" id="189011at2"/>
<keyword evidence="1" id="KW-1133">Transmembrane helix</keyword>
<evidence type="ECO:0000256" key="1">
    <source>
        <dbReference type="SAM" id="Phobius"/>
    </source>
</evidence>
<dbReference type="PANTHER" id="PTHR30093:SF2">
    <property type="entry name" value="TYPE II SECRETION SYSTEM PROTEIN H"/>
    <property type="match status" value="1"/>
</dbReference>
<dbReference type="InterPro" id="IPR045584">
    <property type="entry name" value="Pilin-like"/>
</dbReference>
<dbReference type="Gene3D" id="3.30.700.10">
    <property type="entry name" value="Glycoprotein, Type 4 Pilin"/>
    <property type="match status" value="1"/>
</dbReference>
<evidence type="ECO:0000259" key="2">
    <source>
        <dbReference type="Pfam" id="PF07596"/>
    </source>
</evidence>
<reference evidence="3 4" key="1">
    <citation type="submission" date="2018-04" db="EMBL/GenBank/DDBJ databases">
        <title>Genomic Encyclopedia of Type Strains, Phase IV (KMG-IV): sequencing the most valuable type-strain genomes for metagenomic binning, comparative biology and taxonomic classification.</title>
        <authorList>
            <person name="Goeker M."/>
        </authorList>
    </citation>
    <scope>NUCLEOTIDE SEQUENCE [LARGE SCALE GENOMIC DNA]</scope>
    <source>
        <strain evidence="3 4">DSM 14823</strain>
    </source>
</reference>
<organism evidence="3 4">
    <name type="scientific">Victivallis vadensis</name>
    <dbReference type="NCBI Taxonomy" id="172901"/>
    <lineage>
        <taxon>Bacteria</taxon>
        <taxon>Pseudomonadati</taxon>
        <taxon>Lentisphaerota</taxon>
        <taxon>Lentisphaeria</taxon>
        <taxon>Victivallales</taxon>
        <taxon>Victivallaceae</taxon>
        <taxon>Victivallis</taxon>
    </lineage>
</organism>
<dbReference type="PANTHER" id="PTHR30093">
    <property type="entry name" value="GENERAL SECRETION PATHWAY PROTEIN G"/>
    <property type="match status" value="1"/>
</dbReference>
<dbReference type="Pfam" id="PF07596">
    <property type="entry name" value="SBP_bac_10"/>
    <property type="match status" value="1"/>
</dbReference>
<proteinExistence type="predicted"/>
<dbReference type="RefSeq" id="WP_147835308.1">
    <property type="nucleotide sequence ID" value="NZ_CABMMC010000007.1"/>
</dbReference>
<protein>
    <submittedName>
        <fullName evidence="3">Prepilin-type N-terminal cleavage/methylation domain-containing protein/prepilin-type processing-associated H-X9-DG protein</fullName>
    </submittedName>
</protein>
<dbReference type="GeneID" id="78297549"/>
<accession>A0A2U1ATQ8</accession>
<keyword evidence="4" id="KW-1185">Reference proteome</keyword>
<comment type="caution">
    <text evidence="3">The sequence shown here is derived from an EMBL/GenBank/DDBJ whole genome shotgun (WGS) entry which is preliminary data.</text>
</comment>
<evidence type="ECO:0000313" key="4">
    <source>
        <dbReference type="Proteomes" id="UP000245959"/>
    </source>
</evidence>
<feature type="transmembrane region" description="Helical" evidence="1">
    <location>
        <begin position="6"/>
        <end position="28"/>
    </location>
</feature>
<feature type="domain" description="DUF1559" evidence="2">
    <location>
        <begin position="30"/>
        <end position="61"/>
    </location>
</feature>